<dbReference type="RefSeq" id="WP_133318375.1">
    <property type="nucleotide sequence ID" value="NZ_SMTL01000009.1"/>
</dbReference>
<accession>A0A4V3ANC7</accession>
<feature type="signal peptide" evidence="1">
    <location>
        <begin position="1"/>
        <end position="20"/>
    </location>
</feature>
<keyword evidence="1" id="KW-0732">Signal</keyword>
<protein>
    <recommendedName>
        <fullName evidence="4">DUF995 domain-containing protein</fullName>
    </recommendedName>
</protein>
<sequence length="103" mass="11135">MKQTALFVSILLATASTASAAERAATKAEIEKIAVGKTVNGRMTYGKDGSYTYSGGDKGKYTISAGRICVTFTTGFKRCDRIVTDGRKYTLINEKGQRYPYGS</sequence>
<dbReference type="OrthoDB" id="8449561at2"/>
<organism evidence="2 3">
    <name type="scientific">Rhizobium deserti</name>
    <dbReference type="NCBI Taxonomy" id="2547961"/>
    <lineage>
        <taxon>Bacteria</taxon>
        <taxon>Pseudomonadati</taxon>
        <taxon>Pseudomonadota</taxon>
        <taxon>Alphaproteobacteria</taxon>
        <taxon>Hyphomicrobiales</taxon>
        <taxon>Rhizobiaceae</taxon>
        <taxon>Rhizobium/Agrobacterium group</taxon>
        <taxon>Rhizobium</taxon>
    </lineage>
</organism>
<evidence type="ECO:0008006" key="4">
    <source>
        <dbReference type="Google" id="ProtNLM"/>
    </source>
</evidence>
<dbReference type="AlphaFoldDB" id="A0A4V3ANC7"/>
<name>A0A4V3ANC7_9HYPH</name>
<evidence type="ECO:0000313" key="2">
    <source>
        <dbReference type="EMBL" id="TDK29909.1"/>
    </source>
</evidence>
<keyword evidence="3" id="KW-1185">Reference proteome</keyword>
<gene>
    <name evidence="2" type="ORF">E2F50_22215</name>
</gene>
<evidence type="ECO:0000256" key="1">
    <source>
        <dbReference type="SAM" id="SignalP"/>
    </source>
</evidence>
<reference evidence="2 3" key="1">
    <citation type="submission" date="2019-03" db="EMBL/GenBank/DDBJ databases">
        <title>Rhizobium sp. nov., an bacterium isolated from biocrust in Mu Us Desert.</title>
        <authorList>
            <person name="Lixiong L."/>
        </authorList>
    </citation>
    <scope>NUCLEOTIDE SEQUENCE [LARGE SCALE GENOMIC DNA]</scope>
    <source>
        <strain evidence="2 3">SPY-1</strain>
    </source>
</reference>
<evidence type="ECO:0000313" key="3">
    <source>
        <dbReference type="Proteomes" id="UP000295238"/>
    </source>
</evidence>
<dbReference type="Proteomes" id="UP000295238">
    <property type="component" value="Unassembled WGS sequence"/>
</dbReference>
<proteinExistence type="predicted"/>
<comment type="caution">
    <text evidence="2">The sequence shown here is derived from an EMBL/GenBank/DDBJ whole genome shotgun (WGS) entry which is preliminary data.</text>
</comment>
<feature type="chain" id="PRO_5020556266" description="DUF995 domain-containing protein" evidence="1">
    <location>
        <begin position="21"/>
        <end position="103"/>
    </location>
</feature>
<dbReference type="EMBL" id="SMTL01000009">
    <property type="protein sequence ID" value="TDK29909.1"/>
    <property type="molecule type" value="Genomic_DNA"/>
</dbReference>